<gene>
    <name evidence="1" type="ORF">O181_006012</name>
</gene>
<proteinExistence type="predicted"/>
<dbReference type="EMBL" id="AVOT02001261">
    <property type="protein sequence ID" value="MBW0466297.1"/>
    <property type="molecule type" value="Genomic_DNA"/>
</dbReference>
<dbReference type="Proteomes" id="UP000765509">
    <property type="component" value="Unassembled WGS sequence"/>
</dbReference>
<organism evidence="1 2">
    <name type="scientific">Austropuccinia psidii MF-1</name>
    <dbReference type="NCBI Taxonomy" id="1389203"/>
    <lineage>
        <taxon>Eukaryota</taxon>
        <taxon>Fungi</taxon>
        <taxon>Dikarya</taxon>
        <taxon>Basidiomycota</taxon>
        <taxon>Pucciniomycotina</taxon>
        <taxon>Pucciniomycetes</taxon>
        <taxon>Pucciniales</taxon>
        <taxon>Sphaerophragmiaceae</taxon>
        <taxon>Austropuccinia</taxon>
    </lineage>
</organism>
<reference evidence="1" key="1">
    <citation type="submission" date="2021-03" db="EMBL/GenBank/DDBJ databases">
        <title>Draft genome sequence of rust myrtle Austropuccinia psidii MF-1, a brazilian biotype.</title>
        <authorList>
            <person name="Quecine M.C."/>
            <person name="Pachon D.M.R."/>
            <person name="Bonatelli M.L."/>
            <person name="Correr F.H."/>
            <person name="Franceschini L.M."/>
            <person name="Leite T.F."/>
            <person name="Margarido G.R.A."/>
            <person name="Almeida C.A."/>
            <person name="Ferrarezi J.A."/>
            <person name="Labate C.A."/>
        </authorList>
    </citation>
    <scope>NUCLEOTIDE SEQUENCE</scope>
    <source>
        <strain evidence="1">MF-1</strain>
    </source>
</reference>
<evidence type="ECO:0000313" key="2">
    <source>
        <dbReference type="Proteomes" id="UP000765509"/>
    </source>
</evidence>
<sequence length="101" mass="10901">MTHTLTYNSIQNFQLHHHHVGREIVPYAPAPTQAHTNAPAPTHAHANATAPAALCGGLQPYHPLMLSLFMDTHHLGLVCPSHAHTHTCSIVRQALPVSSAK</sequence>
<dbReference type="AlphaFoldDB" id="A0A9Q3BJ81"/>
<name>A0A9Q3BJ81_9BASI</name>
<evidence type="ECO:0000313" key="1">
    <source>
        <dbReference type="EMBL" id="MBW0466297.1"/>
    </source>
</evidence>
<accession>A0A9Q3BJ81</accession>
<comment type="caution">
    <text evidence="1">The sequence shown here is derived from an EMBL/GenBank/DDBJ whole genome shotgun (WGS) entry which is preliminary data.</text>
</comment>
<keyword evidence="2" id="KW-1185">Reference proteome</keyword>
<protein>
    <submittedName>
        <fullName evidence="1">Uncharacterized protein</fullName>
    </submittedName>
</protein>